<evidence type="ECO:0000259" key="1">
    <source>
        <dbReference type="Pfam" id="PF04296"/>
    </source>
</evidence>
<dbReference type="Gene3D" id="3.30.1230.10">
    <property type="entry name" value="YlxR-like"/>
    <property type="match status" value="1"/>
</dbReference>
<dbReference type="InterPro" id="IPR035931">
    <property type="entry name" value="YlxR-like_sf"/>
</dbReference>
<feature type="domain" description="YlxR" evidence="1">
    <location>
        <begin position="8"/>
        <end position="59"/>
    </location>
</feature>
<dbReference type="Pfam" id="PF04296">
    <property type="entry name" value="YlxR"/>
    <property type="match status" value="1"/>
</dbReference>
<organism evidence="2 3">
    <name type="scientific">Campylobacter canadensis</name>
    <dbReference type="NCBI Taxonomy" id="449520"/>
    <lineage>
        <taxon>Bacteria</taxon>
        <taxon>Pseudomonadati</taxon>
        <taxon>Campylobacterota</taxon>
        <taxon>Epsilonproteobacteria</taxon>
        <taxon>Campylobacterales</taxon>
        <taxon>Campylobacteraceae</taxon>
        <taxon>Campylobacter</taxon>
    </lineage>
</organism>
<dbReference type="InterPro" id="IPR007393">
    <property type="entry name" value="YlxR_dom"/>
</dbReference>
<dbReference type="RefSeq" id="WP_172229846.1">
    <property type="nucleotide sequence ID" value="NZ_CP035946.1"/>
</dbReference>
<accession>A0ABS7WQZ3</accession>
<sequence length="86" mass="10384">MNKAKPIRMCIVCKNRFFKEELHRFALKDNELSYIFDKGRTNYICNECLKKDSKDLHKSFCKFYKNNLDKISIINQLKERFLNGSR</sequence>
<evidence type="ECO:0000313" key="3">
    <source>
        <dbReference type="Proteomes" id="UP000786183"/>
    </source>
</evidence>
<dbReference type="EMBL" id="JACGBB010000005">
    <property type="protein sequence ID" value="MBZ7987190.1"/>
    <property type="molecule type" value="Genomic_DNA"/>
</dbReference>
<keyword evidence="3" id="KW-1185">Reference proteome</keyword>
<name>A0ABS7WQZ3_9BACT</name>
<reference evidence="2 3" key="1">
    <citation type="submission" date="2020-07" db="EMBL/GenBank/DDBJ databases">
        <title>Transfer of Campylobacter canadensis to the novel genus Avispirillum gen. nov., that also includes two novel species recovered from migratory waterfowl: Avispirillum anseris sp. nov. and Avispirillum brantae sp. nov.</title>
        <authorList>
            <person name="Miller W.G."/>
            <person name="Chapman M.H."/>
            <person name="Yee E."/>
            <person name="Inglis G.D."/>
        </authorList>
    </citation>
    <scope>NUCLEOTIDE SEQUENCE [LARGE SCALE GENOMIC DNA]</scope>
    <source>
        <strain evidence="2 3">L283</strain>
    </source>
</reference>
<comment type="caution">
    <text evidence="2">The sequence shown here is derived from an EMBL/GenBank/DDBJ whole genome shotgun (WGS) entry which is preliminary data.</text>
</comment>
<gene>
    <name evidence="2" type="ORF">AVCANL283_03565</name>
</gene>
<protein>
    <submittedName>
        <fullName evidence="2">DUF448 domain-containing protein</fullName>
    </submittedName>
</protein>
<proteinExistence type="predicted"/>
<evidence type="ECO:0000313" key="2">
    <source>
        <dbReference type="EMBL" id="MBZ7987190.1"/>
    </source>
</evidence>
<dbReference type="SUPFAM" id="SSF64376">
    <property type="entry name" value="YlxR-like"/>
    <property type="match status" value="1"/>
</dbReference>
<dbReference type="Proteomes" id="UP000786183">
    <property type="component" value="Unassembled WGS sequence"/>
</dbReference>